<sequence>MSAARRVFLDACVLYPPQVRRLVLGTAAAGLFCPLWSARVLDEWLRAIARKAPEGLPAAGAARAELGAMFPQALVAADPDTEATIRLPDAGDAHVLAAAAAAEAELLLTFNLRDFPARRLAAFGLTARHPDSFLWELWSDAPAQVDAVLAEVFSDREPEALRRALKRARLPRLGKARASA</sequence>
<dbReference type="NCBIfam" id="NF046100">
    <property type="entry name" value="RSP_2648_fam_PIN"/>
    <property type="match status" value="1"/>
</dbReference>
<accession>A0ABQ6LLQ0</accession>
<dbReference type="InterPro" id="IPR029060">
    <property type="entry name" value="PIN-like_dom_sf"/>
</dbReference>
<evidence type="ECO:0000259" key="1">
    <source>
        <dbReference type="Pfam" id="PF13470"/>
    </source>
</evidence>
<evidence type="ECO:0000313" key="2">
    <source>
        <dbReference type="EMBL" id="GMG83244.1"/>
    </source>
</evidence>
<reference evidence="2 3" key="1">
    <citation type="submission" date="2023-04" db="EMBL/GenBank/DDBJ databases">
        <title>Marinoamorphus aggregata gen. nov., sp. Nov., isolate from tissue of brittle star Ophioplocus japonicus.</title>
        <authorList>
            <person name="Kawano K."/>
            <person name="Sawayama S."/>
            <person name="Nakagawa S."/>
        </authorList>
    </citation>
    <scope>NUCLEOTIDE SEQUENCE [LARGE SCALE GENOMIC DNA]</scope>
    <source>
        <strain evidence="2 3">NKW23</strain>
    </source>
</reference>
<proteinExistence type="predicted"/>
<name>A0ABQ6LLQ0_9RHOB</name>
<gene>
    <name evidence="2" type="ORF">LNKW23_24570</name>
</gene>
<evidence type="ECO:0000313" key="3">
    <source>
        <dbReference type="Proteomes" id="UP001239909"/>
    </source>
</evidence>
<dbReference type="InterPro" id="IPR002716">
    <property type="entry name" value="PIN_dom"/>
</dbReference>
<dbReference type="Pfam" id="PF13470">
    <property type="entry name" value="PIN_3"/>
    <property type="match status" value="1"/>
</dbReference>
<protein>
    <submittedName>
        <fullName evidence="2">PIN domain-containing protein</fullName>
    </submittedName>
</protein>
<feature type="domain" description="PIN" evidence="1">
    <location>
        <begin position="7"/>
        <end position="112"/>
    </location>
</feature>
<organism evidence="2 3">
    <name type="scientific">Paralimibaculum aggregatum</name>
    <dbReference type="NCBI Taxonomy" id="3036245"/>
    <lineage>
        <taxon>Bacteria</taxon>
        <taxon>Pseudomonadati</taxon>
        <taxon>Pseudomonadota</taxon>
        <taxon>Alphaproteobacteria</taxon>
        <taxon>Rhodobacterales</taxon>
        <taxon>Paracoccaceae</taxon>
        <taxon>Paralimibaculum</taxon>
    </lineage>
</organism>
<comment type="caution">
    <text evidence="2">The sequence shown here is derived from an EMBL/GenBank/DDBJ whole genome shotgun (WGS) entry which is preliminary data.</text>
</comment>
<dbReference type="RefSeq" id="WP_285672039.1">
    <property type="nucleotide sequence ID" value="NZ_BSYI01000017.1"/>
</dbReference>
<dbReference type="Proteomes" id="UP001239909">
    <property type="component" value="Unassembled WGS sequence"/>
</dbReference>
<dbReference type="SUPFAM" id="SSF88723">
    <property type="entry name" value="PIN domain-like"/>
    <property type="match status" value="1"/>
</dbReference>
<keyword evidence="3" id="KW-1185">Reference proteome</keyword>
<dbReference type="EMBL" id="BSYI01000017">
    <property type="protein sequence ID" value="GMG83244.1"/>
    <property type="molecule type" value="Genomic_DNA"/>
</dbReference>